<proteinExistence type="predicted"/>
<dbReference type="Gene3D" id="3.40.50.300">
    <property type="entry name" value="P-loop containing nucleotide triphosphate hydrolases"/>
    <property type="match status" value="1"/>
</dbReference>
<organism evidence="2 3">
    <name type="scientific">Suillus fuscotomentosus</name>
    <dbReference type="NCBI Taxonomy" id="1912939"/>
    <lineage>
        <taxon>Eukaryota</taxon>
        <taxon>Fungi</taxon>
        <taxon>Dikarya</taxon>
        <taxon>Basidiomycota</taxon>
        <taxon>Agaricomycotina</taxon>
        <taxon>Agaricomycetes</taxon>
        <taxon>Agaricomycetidae</taxon>
        <taxon>Boletales</taxon>
        <taxon>Suillineae</taxon>
        <taxon>Suillaceae</taxon>
        <taxon>Suillus</taxon>
    </lineage>
</organism>
<dbReference type="AlphaFoldDB" id="A0AAD4EA26"/>
<accession>A0AAD4EA26</accession>
<dbReference type="GO" id="GO:0005525">
    <property type="term" value="F:GTP binding"/>
    <property type="evidence" value="ECO:0007669"/>
    <property type="project" value="InterPro"/>
</dbReference>
<dbReference type="InterPro" id="IPR027417">
    <property type="entry name" value="P-loop_NTPase"/>
</dbReference>
<dbReference type="RefSeq" id="XP_041228060.1">
    <property type="nucleotide sequence ID" value="XM_041370746.1"/>
</dbReference>
<dbReference type="InterPro" id="IPR006073">
    <property type="entry name" value="GTP-bd"/>
</dbReference>
<name>A0AAD4EA26_9AGAM</name>
<dbReference type="EMBL" id="JABBWK010000017">
    <property type="protein sequence ID" value="KAG1902485.1"/>
    <property type="molecule type" value="Genomic_DNA"/>
</dbReference>
<dbReference type="Pfam" id="PF01926">
    <property type="entry name" value="MMR_HSR1"/>
    <property type="match status" value="1"/>
</dbReference>
<sequence>MATIDAQDLGERIRRFRVLIVGRRNAGKTTILQKVCNTTDQPEIYDAKGHKIDAAIVKASLKRGKHDITNEIVFKSTPCFVFHDSCGFEAGGEEQFEKMKKFVSERTHANKLEERIHAIWYCIPMGDGSRLFQQSEEKFFLQCDTGRVPVVVVFTKFETLSSVAYGQIKKQLQGVSTEECSKRITQCVEELFAKTGVLNKLRKPENRARYKSYVRLENMNKPHTDCSALLECTTLTLDNEELRLCLLLTQQSNLELCIKCAVVTLIDRTQSQLFGLLRSNYDDYQYDIAKWFAHIKVS</sequence>
<dbReference type="SUPFAM" id="SSF52540">
    <property type="entry name" value="P-loop containing nucleoside triphosphate hydrolases"/>
    <property type="match status" value="1"/>
</dbReference>
<comment type="caution">
    <text evidence="2">The sequence shown here is derived from an EMBL/GenBank/DDBJ whole genome shotgun (WGS) entry which is preliminary data.</text>
</comment>
<gene>
    <name evidence="2" type="ORF">F5891DRAFT_164749</name>
</gene>
<keyword evidence="3" id="KW-1185">Reference proteome</keyword>
<dbReference type="GeneID" id="64665044"/>
<evidence type="ECO:0000313" key="2">
    <source>
        <dbReference type="EMBL" id="KAG1902485.1"/>
    </source>
</evidence>
<feature type="domain" description="G" evidence="1">
    <location>
        <begin position="17"/>
        <end position="155"/>
    </location>
</feature>
<reference evidence="2" key="1">
    <citation type="journal article" date="2020" name="New Phytol.">
        <title>Comparative genomics reveals dynamic genome evolution in host specialist ectomycorrhizal fungi.</title>
        <authorList>
            <person name="Lofgren L.A."/>
            <person name="Nguyen N.H."/>
            <person name="Vilgalys R."/>
            <person name="Ruytinx J."/>
            <person name="Liao H.L."/>
            <person name="Branco S."/>
            <person name="Kuo A."/>
            <person name="LaButti K."/>
            <person name="Lipzen A."/>
            <person name="Andreopoulos W."/>
            <person name="Pangilinan J."/>
            <person name="Riley R."/>
            <person name="Hundley H."/>
            <person name="Na H."/>
            <person name="Barry K."/>
            <person name="Grigoriev I.V."/>
            <person name="Stajich J.E."/>
            <person name="Kennedy P.G."/>
        </authorList>
    </citation>
    <scope>NUCLEOTIDE SEQUENCE</scope>
    <source>
        <strain evidence="2">FC203</strain>
    </source>
</reference>
<evidence type="ECO:0000313" key="3">
    <source>
        <dbReference type="Proteomes" id="UP001195769"/>
    </source>
</evidence>
<evidence type="ECO:0000259" key="1">
    <source>
        <dbReference type="Pfam" id="PF01926"/>
    </source>
</evidence>
<dbReference type="CDD" id="cd00882">
    <property type="entry name" value="Ras_like_GTPase"/>
    <property type="match status" value="1"/>
</dbReference>
<dbReference type="Proteomes" id="UP001195769">
    <property type="component" value="Unassembled WGS sequence"/>
</dbReference>
<protein>
    <recommendedName>
        <fullName evidence="1">G domain-containing protein</fullName>
    </recommendedName>
</protein>